<dbReference type="RefSeq" id="WP_219667122.1">
    <property type="nucleotide sequence ID" value="NZ_WTFF01000068.1"/>
</dbReference>
<feature type="region of interest" description="Disordered" evidence="1">
    <location>
        <begin position="105"/>
        <end position="129"/>
    </location>
</feature>
<keyword evidence="2" id="KW-1133">Transmembrane helix</keyword>
<sequence length="264" mass="27544">METNESTGAGTAAVVLGGLGLMALALTPVLLPAFLAAPPLGIAAVICAAVARGRVRRGLASGARTANVGLGLGITAVAVPVALAAAAFWMLHEVYAEDSEAGRARPTEYSAPPRTPVVLSSAPQQERTEPGRVVYQDGVEVTVHAPQAFSPAPDSPTPLPAGRQAYRVLITVNNPGDQPVPLVAPVSHLYDRTGRPLSHYEDAYAAAWQKEHGYPVCPDEVLPGQRVECLHTVHVSQGTPWVELSVIPSSVGHDPAHLRLPLGT</sequence>
<protein>
    <recommendedName>
        <fullName evidence="5">DUF4190 domain-containing protein</fullName>
    </recommendedName>
</protein>
<gene>
    <name evidence="3" type="ORF">GPJ59_12365</name>
</gene>
<evidence type="ECO:0000313" key="3">
    <source>
        <dbReference type="EMBL" id="MBW5482656.1"/>
    </source>
</evidence>
<keyword evidence="4" id="KW-1185">Reference proteome</keyword>
<evidence type="ECO:0000256" key="2">
    <source>
        <dbReference type="SAM" id="Phobius"/>
    </source>
</evidence>
<feature type="transmembrane region" description="Helical" evidence="2">
    <location>
        <begin position="37"/>
        <end position="55"/>
    </location>
</feature>
<dbReference type="Proteomes" id="UP000812013">
    <property type="component" value="Unassembled WGS sequence"/>
</dbReference>
<keyword evidence="2" id="KW-0472">Membrane</keyword>
<keyword evidence="2" id="KW-0812">Transmembrane</keyword>
<accession>A0ABS6Z523</accession>
<reference evidence="3 4" key="1">
    <citation type="submission" date="2019-12" db="EMBL/GenBank/DDBJ databases">
        <title>Genome sequence of Streptomyces bambusae.</title>
        <authorList>
            <person name="Bansal K."/>
            <person name="Choksket S."/>
            <person name="Korpole S."/>
            <person name="Patil P.B."/>
        </authorList>
    </citation>
    <scope>NUCLEOTIDE SEQUENCE [LARGE SCALE GENOMIC DNA]</scope>
    <source>
        <strain evidence="3 4">SK60</strain>
    </source>
</reference>
<dbReference type="EMBL" id="WTFF01000068">
    <property type="protein sequence ID" value="MBW5482656.1"/>
    <property type="molecule type" value="Genomic_DNA"/>
</dbReference>
<proteinExistence type="predicted"/>
<evidence type="ECO:0000313" key="4">
    <source>
        <dbReference type="Proteomes" id="UP000812013"/>
    </source>
</evidence>
<name>A0ABS6Z523_9ACTN</name>
<comment type="caution">
    <text evidence="3">The sequence shown here is derived from an EMBL/GenBank/DDBJ whole genome shotgun (WGS) entry which is preliminary data.</text>
</comment>
<organism evidence="3 4">
    <name type="scientific">Streptomyces bambusae</name>
    <dbReference type="NCBI Taxonomy" id="1550616"/>
    <lineage>
        <taxon>Bacteria</taxon>
        <taxon>Bacillati</taxon>
        <taxon>Actinomycetota</taxon>
        <taxon>Actinomycetes</taxon>
        <taxon>Kitasatosporales</taxon>
        <taxon>Streptomycetaceae</taxon>
        <taxon>Streptomyces</taxon>
    </lineage>
</organism>
<feature type="transmembrane region" description="Helical" evidence="2">
    <location>
        <begin position="12"/>
        <end position="31"/>
    </location>
</feature>
<evidence type="ECO:0000256" key="1">
    <source>
        <dbReference type="SAM" id="MobiDB-lite"/>
    </source>
</evidence>
<evidence type="ECO:0008006" key="5">
    <source>
        <dbReference type="Google" id="ProtNLM"/>
    </source>
</evidence>
<feature type="transmembrane region" description="Helical" evidence="2">
    <location>
        <begin position="67"/>
        <end position="91"/>
    </location>
</feature>